<protein>
    <submittedName>
        <fullName evidence="5">Uncharacterized protein LOC111593998</fullName>
    </submittedName>
</protein>
<feature type="compositionally biased region" description="Acidic residues" evidence="1">
    <location>
        <begin position="75"/>
        <end position="90"/>
    </location>
</feature>
<keyword evidence="2" id="KW-0732">Signal</keyword>
<feature type="domain" description="Kazal-like" evidence="3">
    <location>
        <begin position="99"/>
        <end position="163"/>
    </location>
</feature>
<evidence type="ECO:0000313" key="5">
    <source>
        <dbReference type="RefSeq" id="XP_023162858.2"/>
    </source>
</evidence>
<evidence type="ECO:0000256" key="2">
    <source>
        <dbReference type="SAM" id="SignalP"/>
    </source>
</evidence>
<evidence type="ECO:0000313" key="4">
    <source>
        <dbReference type="Proteomes" id="UP000504633"/>
    </source>
</evidence>
<dbReference type="OMA" id="ITYATPC"/>
<dbReference type="Proteomes" id="UP000504633">
    <property type="component" value="Unplaced"/>
</dbReference>
<feature type="signal peptide" evidence="2">
    <location>
        <begin position="1"/>
        <end position="41"/>
    </location>
</feature>
<dbReference type="SUPFAM" id="SSF100895">
    <property type="entry name" value="Kazal-type serine protease inhibitors"/>
    <property type="match status" value="1"/>
</dbReference>
<dbReference type="Pfam" id="PF07648">
    <property type="entry name" value="Kazal_2"/>
    <property type="match status" value="1"/>
</dbReference>
<evidence type="ECO:0000256" key="1">
    <source>
        <dbReference type="SAM" id="MobiDB-lite"/>
    </source>
</evidence>
<evidence type="ECO:0000259" key="3">
    <source>
        <dbReference type="PROSITE" id="PS51465"/>
    </source>
</evidence>
<keyword evidence="4" id="KW-1185">Reference proteome</keyword>
<name>A0A6J1LEJ7_DROHY</name>
<dbReference type="AlphaFoldDB" id="A0A6J1LEJ7"/>
<dbReference type="KEGG" id="dhe:111593998"/>
<dbReference type="CDD" id="cd00104">
    <property type="entry name" value="KAZAL_FS"/>
    <property type="match status" value="1"/>
</dbReference>
<dbReference type="InterPro" id="IPR036058">
    <property type="entry name" value="Kazal_dom_sf"/>
</dbReference>
<sequence>MPPSRRLEAQFNRLTVHFKMHPMAAWLLMALMALMAGPALAAVLVDYATAGSEDIYLQPNSGLDVAWEEYKEYPDDGEQEQEEQELEEQPQGDNIEAIGLDENSCEYSCPRYYRPVCASRNDQLITYATPCEYFNHLRCASVARSQGKETPTYQLLYQSACKESRR</sequence>
<reference evidence="5" key="1">
    <citation type="submission" date="2025-08" db="UniProtKB">
        <authorList>
            <consortium name="RefSeq"/>
        </authorList>
    </citation>
    <scope>IDENTIFICATION</scope>
    <source>
        <strain evidence="5">15085-1641.00</strain>
        <tissue evidence="5">Whole body</tissue>
    </source>
</reference>
<organism evidence="4 5">
    <name type="scientific">Drosophila hydei</name>
    <name type="common">Fruit fly</name>
    <dbReference type="NCBI Taxonomy" id="7224"/>
    <lineage>
        <taxon>Eukaryota</taxon>
        <taxon>Metazoa</taxon>
        <taxon>Ecdysozoa</taxon>
        <taxon>Arthropoda</taxon>
        <taxon>Hexapoda</taxon>
        <taxon>Insecta</taxon>
        <taxon>Pterygota</taxon>
        <taxon>Neoptera</taxon>
        <taxon>Endopterygota</taxon>
        <taxon>Diptera</taxon>
        <taxon>Brachycera</taxon>
        <taxon>Muscomorpha</taxon>
        <taxon>Ephydroidea</taxon>
        <taxon>Drosophilidae</taxon>
        <taxon>Drosophila</taxon>
    </lineage>
</organism>
<dbReference type="RefSeq" id="XP_023162858.2">
    <property type="nucleotide sequence ID" value="XM_023307090.2"/>
</dbReference>
<dbReference type="GeneID" id="111593998"/>
<dbReference type="Gene3D" id="3.30.60.30">
    <property type="match status" value="1"/>
</dbReference>
<feature type="chain" id="PRO_5027044930" evidence="2">
    <location>
        <begin position="42"/>
        <end position="166"/>
    </location>
</feature>
<dbReference type="OrthoDB" id="7882868at2759"/>
<dbReference type="InterPro" id="IPR002350">
    <property type="entry name" value="Kazal_dom"/>
</dbReference>
<gene>
    <name evidence="5" type="primary">LOC111593998</name>
</gene>
<accession>A0A6J1LEJ7</accession>
<feature type="region of interest" description="Disordered" evidence="1">
    <location>
        <begin position="70"/>
        <end position="94"/>
    </location>
</feature>
<dbReference type="PROSITE" id="PS51465">
    <property type="entry name" value="KAZAL_2"/>
    <property type="match status" value="1"/>
</dbReference>
<proteinExistence type="predicted"/>